<name>I3SP45_MEDTR</name>
<sequence length="69" mass="7802">MADHNLLGLPLQAMAKGEEQRSATSQKARHLSVPTSNPQQPILYSGLKSNLLWRHIAFQLDLKQFPQNH</sequence>
<reference evidence="2" key="1">
    <citation type="submission" date="2012-05" db="EMBL/GenBank/DDBJ databases">
        <authorList>
            <person name="Krishnakumar V."/>
            <person name="Cheung F."/>
            <person name="Xiao Y."/>
            <person name="Chan A."/>
            <person name="Moskal W.A."/>
            <person name="Town C.D."/>
        </authorList>
    </citation>
    <scope>NUCLEOTIDE SEQUENCE</scope>
</reference>
<proteinExistence type="evidence at transcript level"/>
<organism evidence="2">
    <name type="scientific">Medicago truncatula</name>
    <name type="common">Barrel medic</name>
    <name type="synonym">Medicago tribuloides</name>
    <dbReference type="NCBI Taxonomy" id="3880"/>
    <lineage>
        <taxon>Eukaryota</taxon>
        <taxon>Viridiplantae</taxon>
        <taxon>Streptophyta</taxon>
        <taxon>Embryophyta</taxon>
        <taxon>Tracheophyta</taxon>
        <taxon>Spermatophyta</taxon>
        <taxon>Magnoliopsida</taxon>
        <taxon>eudicotyledons</taxon>
        <taxon>Gunneridae</taxon>
        <taxon>Pentapetalae</taxon>
        <taxon>rosids</taxon>
        <taxon>fabids</taxon>
        <taxon>Fabales</taxon>
        <taxon>Fabaceae</taxon>
        <taxon>Papilionoideae</taxon>
        <taxon>50 kb inversion clade</taxon>
        <taxon>NPAAA clade</taxon>
        <taxon>Hologalegina</taxon>
        <taxon>IRL clade</taxon>
        <taxon>Trifolieae</taxon>
        <taxon>Medicago</taxon>
    </lineage>
</organism>
<accession>I3SP45</accession>
<protein>
    <submittedName>
        <fullName evidence="2">Uncharacterized protein</fullName>
    </submittedName>
</protein>
<dbReference type="EMBL" id="BT142243">
    <property type="protein sequence ID" value="AFK42037.1"/>
    <property type="molecule type" value="mRNA"/>
</dbReference>
<dbReference type="AlphaFoldDB" id="I3SP45"/>
<evidence type="ECO:0000256" key="1">
    <source>
        <dbReference type="SAM" id="MobiDB-lite"/>
    </source>
</evidence>
<feature type="region of interest" description="Disordered" evidence="1">
    <location>
        <begin position="1"/>
        <end position="38"/>
    </location>
</feature>
<evidence type="ECO:0000313" key="2">
    <source>
        <dbReference type="EMBL" id="AFK42037.1"/>
    </source>
</evidence>